<comment type="pathway">
    <text evidence="6">Carbohydrate degradation; L-arabinose degradation via L-ribulose; D-xylulose 5-phosphate from L-arabinose (bacterial route): step 1/3.</text>
</comment>
<feature type="binding site" evidence="6">
    <location>
        <position position="334"/>
    </location>
    <ligand>
        <name>Mn(2+)</name>
        <dbReference type="ChEBI" id="CHEBI:29035"/>
    </ligand>
</feature>
<keyword evidence="11" id="KW-1185">Reference proteome</keyword>
<evidence type="ECO:0000256" key="6">
    <source>
        <dbReference type="HAMAP-Rule" id="MF_00519"/>
    </source>
</evidence>
<keyword evidence="2 6" id="KW-0054">Arabinose catabolism</keyword>
<feature type="domain" description="L-arabinose isomerase N-terminal" evidence="7">
    <location>
        <begin position="11"/>
        <end position="176"/>
    </location>
</feature>
<keyword evidence="1 6" id="KW-0479">Metal-binding</keyword>
<dbReference type="GO" id="GO:0005829">
    <property type="term" value="C:cytosol"/>
    <property type="evidence" value="ECO:0007669"/>
    <property type="project" value="TreeGrafter"/>
</dbReference>
<dbReference type="Pfam" id="PF11762">
    <property type="entry name" value="Arabinose_Iso_C"/>
    <property type="match status" value="1"/>
</dbReference>
<dbReference type="PIRSF" id="PIRSF001478">
    <property type="entry name" value="L-ara_isomerase"/>
    <property type="match status" value="1"/>
</dbReference>
<dbReference type="OrthoDB" id="9765600at2"/>
<dbReference type="InterPro" id="IPR055389">
    <property type="entry name" value="AraA_N"/>
</dbReference>
<dbReference type="InterPro" id="IPR024664">
    <property type="entry name" value="Ara_Isoase_C"/>
</dbReference>
<gene>
    <name evidence="6" type="primary">araA</name>
    <name evidence="10" type="ordered locus">Trad_1489</name>
</gene>
<dbReference type="Pfam" id="PF02610">
    <property type="entry name" value="AraA_N"/>
    <property type="match status" value="1"/>
</dbReference>
<comment type="catalytic activity">
    <reaction evidence="6">
        <text>beta-L-arabinopyranose = L-ribulose</text>
        <dbReference type="Rhea" id="RHEA:14821"/>
        <dbReference type="ChEBI" id="CHEBI:16880"/>
        <dbReference type="ChEBI" id="CHEBI:40886"/>
        <dbReference type="EC" id="5.3.1.4"/>
    </reaction>
</comment>
<dbReference type="NCBIfam" id="NF002795">
    <property type="entry name" value="PRK02929.1"/>
    <property type="match status" value="1"/>
</dbReference>
<dbReference type="UniPathway" id="UPA00145">
    <property type="reaction ID" value="UER00565"/>
</dbReference>
<dbReference type="STRING" id="649638.Trad_1489"/>
<dbReference type="InterPro" id="IPR003762">
    <property type="entry name" value="Lara_isomerase"/>
</dbReference>
<evidence type="ECO:0000256" key="1">
    <source>
        <dbReference type="ARBA" id="ARBA00022723"/>
    </source>
</evidence>
<feature type="binding site" evidence="6">
    <location>
        <position position="351"/>
    </location>
    <ligand>
        <name>Mn(2+)</name>
        <dbReference type="ChEBI" id="CHEBI:29035"/>
    </ligand>
</feature>
<evidence type="ECO:0000256" key="4">
    <source>
        <dbReference type="ARBA" id="ARBA00023235"/>
    </source>
</evidence>
<evidence type="ECO:0000259" key="9">
    <source>
        <dbReference type="Pfam" id="PF24856"/>
    </source>
</evidence>
<dbReference type="EC" id="5.3.1.4" evidence="6"/>
<dbReference type="GO" id="GO:0019569">
    <property type="term" value="P:L-arabinose catabolic process to D-xylulose 5-phosphate"/>
    <property type="evidence" value="ECO:0007669"/>
    <property type="project" value="UniProtKB-UniRule"/>
</dbReference>
<dbReference type="SUPFAM" id="SSF53743">
    <property type="entry name" value="FucI/AraA N-terminal and middle domains"/>
    <property type="match status" value="1"/>
</dbReference>
<evidence type="ECO:0000256" key="2">
    <source>
        <dbReference type="ARBA" id="ARBA00022935"/>
    </source>
</evidence>
<feature type="binding site" evidence="6">
    <location>
        <position position="309"/>
    </location>
    <ligand>
        <name>Mn(2+)</name>
        <dbReference type="ChEBI" id="CHEBI:29035"/>
    </ligand>
</feature>
<dbReference type="Proteomes" id="UP000000379">
    <property type="component" value="Chromosome"/>
</dbReference>
<dbReference type="GO" id="GO:0008733">
    <property type="term" value="F:L-arabinose isomerase activity"/>
    <property type="evidence" value="ECO:0007669"/>
    <property type="project" value="UniProtKB-UniRule"/>
</dbReference>
<protein>
    <recommendedName>
        <fullName evidence="6">L-arabinose isomerase</fullName>
        <ecNumber evidence="6">5.3.1.4</ecNumber>
    </recommendedName>
</protein>
<dbReference type="Gene3D" id="3.40.50.10940">
    <property type="match status" value="1"/>
</dbReference>
<comment type="similarity">
    <text evidence="6">Belongs to the arabinose isomerase family.</text>
</comment>
<evidence type="ECO:0000259" key="7">
    <source>
        <dbReference type="Pfam" id="PF02610"/>
    </source>
</evidence>
<name>D7CXK8_TRURR</name>
<dbReference type="InterPro" id="IPR055390">
    <property type="entry name" value="AraA_central"/>
</dbReference>
<dbReference type="RefSeq" id="WP_013177978.1">
    <property type="nucleotide sequence ID" value="NC_014221.1"/>
</dbReference>
<reference evidence="11" key="1">
    <citation type="submission" date="2010-05" db="EMBL/GenBank/DDBJ databases">
        <title>The complete genome of Truepera radiovictris DSM 17093.</title>
        <authorList>
            <consortium name="US DOE Joint Genome Institute (JGI-PGF)"/>
            <person name="Lucas S."/>
            <person name="Copeland A."/>
            <person name="Lapidus A."/>
            <person name="Glavina del Rio T."/>
            <person name="Dalin E."/>
            <person name="Tice H."/>
            <person name="Bruce D."/>
            <person name="Goodwin L."/>
            <person name="Pitluck S."/>
            <person name="Kyrpides N."/>
            <person name="Mavromatis K."/>
            <person name="Ovchinnikova G."/>
            <person name="Munk A.C."/>
            <person name="Detter J.C."/>
            <person name="Han C."/>
            <person name="Tapia R."/>
            <person name="Land M."/>
            <person name="Hauser L."/>
            <person name="Markowitz V."/>
            <person name="Cheng J.-F."/>
            <person name="Hugenholtz P."/>
            <person name="Woyke T."/>
            <person name="Wu D."/>
            <person name="Tindall B."/>
            <person name="Pomrenke H.G."/>
            <person name="Brambilla E."/>
            <person name="Klenk H.-P."/>
            <person name="Eisen J.A."/>
        </authorList>
    </citation>
    <scope>NUCLEOTIDE SEQUENCE [LARGE SCALE GENOMIC DNA]</scope>
    <source>
        <strain evidence="11">DSM 17093 / CIP 108686 / LMG 22925 / RQ-24</strain>
    </source>
</reference>
<organism evidence="10 11">
    <name type="scientific">Truepera radiovictrix (strain DSM 17093 / CIP 108686 / LMG 22925 / RQ-24)</name>
    <dbReference type="NCBI Taxonomy" id="649638"/>
    <lineage>
        <taxon>Bacteria</taxon>
        <taxon>Thermotogati</taxon>
        <taxon>Deinococcota</taxon>
        <taxon>Deinococci</taxon>
        <taxon>Trueperales</taxon>
        <taxon>Trueperaceae</taxon>
        <taxon>Truepera</taxon>
    </lineage>
</organism>
<keyword evidence="3 6" id="KW-0464">Manganese</keyword>
<feature type="domain" description="L-arabinose isomerase C-terminal" evidence="8">
    <location>
        <begin position="330"/>
        <end position="471"/>
    </location>
</feature>
<dbReference type="HOGENOM" id="CLU_045663_0_0_0"/>
<dbReference type="PANTHER" id="PTHR38464">
    <property type="entry name" value="L-ARABINOSE ISOMERASE"/>
    <property type="match status" value="1"/>
</dbReference>
<evidence type="ECO:0000256" key="5">
    <source>
        <dbReference type="ARBA" id="ARBA00023277"/>
    </source>
</evidence>
<dbReference type="AlphaFoldDB" id="D7CXK8"/>
<dbReference type="GO" id="GO:0030145">
    <property type="term" value="F:manganese ion binding"/>
    <property type="evidence" value="ECO:0007669"/>
    <property type="project" value="UniProtKB-UniRule"/>
</dbReference>
<dbReference type="InterPro" id="IPR009015">
    <property type="entry name" value="Fucose_isomerase_N/cen_sf"/>
</dbReference>
<evidence type="ECO:0000313" key="10">
    <source>
        <dbReference type="EMBL" id="ADI14610.1"/>
    </source>
</evidence>
<dbReference type="EMBL" id="CP002049">
    <property type="protein sequence ID" value="ADI14610.1"/>
    <property type="molecule type" value="Genomic_DNA"/>
</dbReference>
<dbReference type="SUPFAM" id="SSF50443">
    <property type="entry name" value="FucI/AraA C-terminal domain-like"/>
    <property type="match status" value="1"/>
</dbReference>
<evidence type="ECO:0000259" key="8">
    <source>
        <dbReference type="Pfam" id="PF11762"/>
    </source>
</evidence>
<evidence type="ECO:0000256" key="3">
    <source>
        <dbReference type="ARBA" id="ARBA00023211"/>
    </source>
</evidence>
<feature type="binding site" evidence="6">
    <location>
        <position position="449"/>
    </location>
    <ligand>
        <name>Mn(2+)</name>
        <dbReference type="ChEBI" id="CHEBI:29035"/>
    </ligand>
</feature>
<dbReference type="InterPro" id="IPR004216">
    <property type="entry name" value="Fuc/Ara_isomerase_C"/>
</dbReference>
<reference evidence="10 11" key="2">
    <citation type="journal article" date="2011" name="Stand. Genomic Sci.">
        <title>Complete genome sequence of Truepera radiovictrix type strain (RQ-24).</title>
        <authorList>
            <person name="Ivanova N."/>
            <person name="Rohde C."/>
            <person name="Munk C."/>
            <person name="Nolan M."/>
            <person name="Lucas S."/>
            <person name="Del Rio T.G."/>
            <person name="Tice H."/>
            <person name="Deshpande S."/>
            <person name="Cheng J.F."/>
            <person name="Tapia R."/>
            <person name="Han C."/>
            <person name="Goodwin L."/>
            <person name="Pitluck S."/>
            <person name="Liolios K."/>
            <person name="Mavromatis K."/>
            <person name="Mikhailova N."/>
            <person name="Pati A."/>
            <person name="Chen A."/>
            <person name="Palaniappan K."/>
            <person name="Land M."/>
            <person name="Hauser L."/>
            <person name="Chang Y.J."/>
            <person name="Jeffries C.D."/>
            <person name="Brambilla E."/>
            <person name="Rohde M."/>
            <person name="Goker M."/>
            <person name="Tindall B.J."/>
            <person name="Woyke T."/>
            <person name="Bristow J."/>
            <person name="Eisen J.A."/>
            <person name="Markowitz V."/>
            <person name="Hugenholtz P."/>
            <person name="Kyrpides N.C."/>
            <person name="Klenk H.P."/>
            <person name="Lapidus A."/>
        </authorList>
    </citation>
    <scope>NUCLEOTIDE SEQUENCE [LARGE SCALE GENOMIC DNA]</scope>
    <source>
        <strain evidence="11">DSM 17093 / CIP 108686 / LMG 22925 / RQ-24</strain>
    </source>
</reference>
<accession>D7CXK8</accession>
<dbReference type="eggNOG" id="COG2160">
    <property type="taxonomic scope" value="Bacteria"/>
</dbReference>
<comment type="function">
    <text evidence="6">Catalyzes the conversion of L-arabinose to L-ribulose.</text>
</comment>
<dbReference type="KEGG" id="tra:Trad_1489"/>
<feature type="domain" description="L-arabinose isomerase central" evidence="9">
    <location>
        <begin position="181"/>
        <end position="326"/>
    </location>
</feature>
<evidence type="ECO:0000313" key="11">
    <source>
        <dbReference type="Proteomes" id="UP000000379"/>
    </source>
</evidence>
<dbReference type="InterPro" id="IPR038583">
    <property type="entry name" value="AraA_N_sf"/>
</dbReference>
<dbReference type="HAMAP" id="MF_00519">
    <property type="entry name" value="Arabinose_Isome"/>
    <property type="match status" value="1"/>
</dbReference>
<proteinExistence type="inferred from homology"/>
<keyword evidence="4 6" id="KW-0413">Isomerase</keyword>
<dbReference type="Pfam" id="PF24856">
    <property type="entry name" value="AraA_central"/>
    <property type="match status" value="1"/>
</dbReference>
<comment type="cofactor">
    <cofactor evidence="6">
        <name>Mn(2+)</name>
        <dbReference type="ChEBI" id="CHEBI:29035"/>
    </cofactor>
    <text evidence="6">Binds 1 Mn(2+) ion per subunit.</text>
</comment>
<dbReference type="PANTHER" id="PTHR38464:SF1">
    <property type="entry name" value="L-ARABINOSE ISOMERASE"/>
    <property type="match status" value="1"/>
</dbReference>
<sequence length="503" mass="54444">MSTLAHLQTPELWFVCGSQHLYGPGPLAEVARNAEEVARGLCAAAALPLPVRYKGVLTTPEEVTGLCAAASSDPSCAGLIVWMHTFSPAKMWIRGLATLSKPLCHLHTQHHRDLPWSALDMDLMNLHQAAHGDREAGALHARMRLRRKVVVGHWQDPEVAARLGAWARAAHAWSDLQGAAVARFGDNMRFVAVTEGDKVAAELRFGVSVSGYGVGDLAERVEAVSEREVDALIDVYAAAYDVAPELLPGGARHASLRDGARLELGLRAFLEEGRFKGFTTTFEDLHGLKQLPGLAVQRLMADGYGFGGEGDWKTALLLRAAKVMAGGERTSFMEDYTYHLHPDGHLVLGAHMLEVCPSIAAGRPRLEVHPLSIGGKADPVRLVFDAPPGRAVNASLVDLGGRFRLIVSEVEAVAHPELPKLPVARAVWRPLPDFKTAAAAWIYAGGAHHTAFSYAVTTEELEDFAEIAGVELVVIDRDTTLRALRRELRQNDLAYALAEGLRG</sequence>
<keyword evidence="5 6" id="KW-0119">Carbohydrate metabolism</keyword>